<dbReference type="AlphaFoldDB" id="A0A6V8K3A6"/>
<dbReference type="EMBL" id="BLPF01000001">
    <property type="protein sequence ID" value="GFJ79633.1"/>
    <property type="molecule type" value="Genomic_DNA"/>
</dbReference>
<feature type="compositionally biased region" description="Low complexity" evidence="1">
    <location>
        <begin position="45"/>
        <end position="54"/>
    </location>
</feature>
<keyword evidence="3" id="KW-1185">Reference proteome</keyword>
<comment type="caution">
    <text evidence="2">The sequence shown here is derived from an EMBL/GenBank/DDBJ whole genome shotgun (WGS) entry which is preliminary data.</text>
</comment>
<evidence type="ECO:0000313" key="3">
    <source>
        <dbReference type="Proteomes" id="UP000482800"/>
    </source>
</evidence>
<name>A0A6V8K3A6_9ACTN</name>
<feature type="compositionally biased region" description="Low complexity" evidence="1">
    <location>
        <begin position="15"/>
        <end position="25"/>
    </location>
</feature>
<dbReference type="Proteomes" id="UP000482800">
    <property type="component" value="Unassembled WGS sequence"/>
</dbReference>
<protein>
    <submittedName>
        <fullName evidence="2">Uncharacterized protein</fullName>
    </submittedName>
</protein>
<reference evidence="2 3" key="2">
    <citation type="submission" date="2020-03" db="EMBL/GenBank/DDBJ databases">
        <authorList>
            <person name="Ichikawa N."/>
            <person name="Kimura A."/>
            <person name="Kitahashi Y."/>
            <person name="Uohara A."/>
        </authorList>
    </citation>
    <scope>NUCLEOTIDE SEQUENCE [LARGE SCALE GENOMIC DNA]</scope>
    <source>
        <strain evidence="2 3">NBRC 108639</strain>
    </source>
</reference>
<evidence type="ECO:0000256" key="1">
    <source>
        <dbReference type="SAM" id="MobiDB-lite"/>
    </source>
</evidence>
<accession>A0A6V8K3A6</accession>
<reference evidence="2 3" key="1">
    <citation type="submission" date="2020-03" db="EMBL/GenBank/DDBJ databases">
        <title>Whole genome shotgun sequence of Phytohabitans houttuyneae NBRC 108639.</title>
        <authorList>
            <person name="Komaki H."/>
            <person name="Tamura T."/>
        </authorList>
    </citation>
    <scope>NUCLEOTIDE SEQUENCE [LARGE SCALE GENOMIC DNA]</scope>
    <source>
        <strain evidence="2 3">NBRC 108639</strain>
    </source>
</reference>
<feature type="region of interest" description="Disordered" evidence="1">
    <location>
        <begin position="1"/>
        <end position="98"/>
    </location>
</feature>
<organism evidence="2 3">
    <name type="scientific">Phytohabitans houttuyneae</name>
    <dbReference type="NCBI Taxonomy" id="1076126"/>
    <lineage>
        <taxon>Bacteria</taxon>
        <taxon>Bacillati</taxon>
        <taxon>Actinomycetota</taxon>
        <taxon>Actinomycetes</taxon>
        <taxon>Micromonosporales</taxon>
        <taxon>Micromonosporaceae</taxon>
    </lineage>
</organism>
<gene>
    <name evidence="2" type="ORF">Phou_038130</name>
</gene>
<sequence>MASAPEPETVGVGGRATASGRTAGAWVERRGGHAAEGGAGRRAGRAGATAPTAADSRPGQCAPIVDSSYVPTRRFRKSMPTDPVQAARPVDRAEAVGKQVTGADVWAHFASGAVSR</sequence>
<evidence type="ECO:0000313" key="2">
    <source>
        <dbReference type="EMBL" id="GFJ79633.1"/>
    </source>
</evidence>
<proteinExistence type="predicted"/>